<evidence type="ECO:0000256" key="2">
    <source>
        <dbReference type="ARBA" id="ARBA00022771"/>
    </source>
</evidence>
<evidence type="ECO:0000259" key="6">
    <source>
        <dbReference type="PROSITE" id="PS50119"/>
    </source>
</evidence>
<evidence type="ECO:0000256" key="4">
    <source>
        <dbReference type="PROSITE-ProRule" id="PRU00024"/>
    </source>
</evidence>
<accession>A0A8T2NII8</accession>
<feature type="domain" description="Fibronectin type-III" evidence="7">
    <location>
        <begin position="689"/>
        <end position="781"/>
    </location>
</feature>
<keyword evidence="2 4" id="KW-0863">Zinc-finger</keyword>
<dbReference type="SUPFAM" id="SSF57845">
    <property type="entry name" value="B-box zinc-binding domain"/>
    <property type="match status" value="1"/>
</dbReference>
<feature type="domain" description="Fibronectin type-III" evidence="7">
    <location>
        <begin position="378"/>
        <end position="469"/>
    </location>
</feature>
<evidence type="ECO:0000256" key="3">
    <source>
        <dbReference type="ARBA" id="ARBA00022833"/>
    </source>
</evidence>
<dbReference type="InterPro" id="IPR003961">
    <property type="entry name" value="FN3_dom"/>
</dbReference>
<dbReference type="EMBL" id="JAFBMS010000049">
    <property type="protein sequence ID" value="KAG9339844.1"/>
    <property type="molecule type" value="Genomic_DNA"/>
</dbReference>
<dbReference type="Pfam" id="PF00643">
    <property type="entry name" value="zf-B_box"/>
    <property type="match status" value="1"/>
</dbReference>
<dbReference type="CDD" id="cd19802">
    <property type="entry name" value="Bbox1_TRIM8-like"/>
    <property type="match status" value="1"/>
</dbReference>
<gene>
    <name evidence="8" type="ORF">JZ751_022347</name>
</gene>
<dbReference type="InterPro" id="IPR050991">
    <property type="entry name" value="ECM_Regulatory_Proteins"/>
</dbReference>
<evidence type="ECO:0000313" key="8">
    <source>
        <dbReference type="EMBL" id="KAG9339844.1"/>
    </source>
</evidence>
<feature type="domain" description="Fibronectin type-III" evidence="7">
    <location>
        <begin position="470"/>
        <end position="561"/>
    </location>
</feature>
<feature type="domain" description="Fibronectin type-III" evidence="7">
    <location>
        <begin position="294"/>
        <end position="377"/>
    </location>
</feature>
<keyword evidence="9" id="KW-1185">Reference proteome</keyword>
<feature type="region of interest" description="Disordered" evidence="5">
    <location>
        <begin position="1"/>
        <end position="88"/>
    </location>
</feature>
<dbReference type="PANTHER" id="PTHR46708:SF11">
    <property type="entry name" value="RECEPTOR-TYPE TYROSINE-PROTEIN PHOSPHATASE ETA-LIKE"/>
    <property type="match status" value="1"/>
</dbReference>
<evidence type="ECO:0000256" key="1">
    <source>
        <dbReference type="ARBA" id="ARBA00022737"/>
    </source>
</evidence>
<dbReference type="OrthoDB" id="8963837at2759"/>
<organism evidence="8 9">
    <name type="scientific">Albula glossodonta</name>
    <name type="common">roundjaw bonefish</name>
    <dbReference type="NCBI Taxonomy" id="121402"/>
    <lineage>
        <taxon>Eukaryota</taxon>
        <taxon>Metazoa</taxon>
        <taxon>Chordata</taxon>
        <taxon>Craniata</taxon>
        <taxon>Vertebrata</taxon>
        <taxon>Euteleostomi</taxon>
        <taxon>Actinopterygii</taxon>
        <taxon>Neopterygii</taxon>
        <taxon>Teleostei</taxon>
        <taxon>Albuliformes</taxon>
        <taxon>Albulidae</taxon>
        <taxon>Albula</taxon>
    </lineage>
</organism>
<reference evidence="8" key="1">
    <citation type="thesis" date="2021" institute="BYU ScholarsArchive" country="Provo, UT, USA">
        <title>Applications of and Algorithms for Genome Assembly and Genomic Analyses with an Emphasis on Marine Teleosts.</title>
        <authorList>
            <person name="Pickett B.D."/>
        </authorList>
    </citation>
    <scope>NUCLEOTIDE SEQUENCE</scope>
    <source>
        <strain evidence="8">HI-2016</strain>
    </source>
</reference>
<feature type="compositionally biased region" description="Basic and acidic residues" evidence="5">
    <location>
        <begin position="1"/>
        <end position="14"/>
    </location>
</feature>
<evidence type="ECO:0000256" key="5">
    <source>
        <dbReference type="SAM" id="MobiDB-lite"/>
    </source>
</evidence>
<dbReference type="SMART" id="SM00336">
    <property type="entry name" value="BBOX"/>
    <property type="match status" value="1"/>
</dbReference>
<dbReference type="Proteomes" id="UP000824540">
    <property type="component" value="Unassembled WGS sequence"/>
</dbReference>
<keyword evidence="1" id="KW-0677">Repeat</keyword>
<dbReference type="PROSITE" id="PS50119">
    <property type="entry name" value="ZF_BBOX"/>
    <property type="match status" value="1"/>
</dbReference>
<dbReference type="InterPro" id="IPR036116">
    <property type="entry name" value="FN3_sf"/>
</dbReference>
<feature type="compositionally biased region" description="Low complexity" evidence="5">
    <location>
        <begin position="48"/>
        <end position="57"/>
    </location>
</feature>
<feature type="domain" description="Fibronectin type-III" evidence="7">
    <location>
        <begin position="562"/>
        <end position="652"/>
    </location>
</feature>
<comment type="caution">
    <text evidence="8">The sequence shown here is derived from an EMBL/GenBank/DDBJ whole genome shotgun (WGS) entry which is preliminary data.</text>
</comment>
<dbReference type="PANTHER" id="PTHR46708">
    <property type="entry name" value="TENASCIN"/>
    <property type="match status" value="1"/>
</dbReference>
<proteinExistence type="predicted"/>
<protein>
    <submittedName>
        <fullName evidence="8">Uncharacterized protein</fullName>
    </submittedName>
</protein>
<feature type="non-terminal residue" evidence="8">
    <location>
        <position position="863"/>
    </location>
</feature>
<dbReference type="CDD" id="cd00063">
    <property type="entry name" value="FN3"/>
    <property type="match status" value="5"/>
</dbReference>
<dbReference type="Gene3D" id="3.30.160.60">
    <property type="entry name" value="Classic Zinc Finger"/>
    <property type="match status" value="1"/>
</dbReference>
<dbReference type="Gene3D" id="4.10.830.40">
    <property type="match status" value="1"/>
</dbReference>
<sequence>MSRPCDLDKQEVAFKPRAKNAVDTNTHGDVTDVEIERLQLESSPSPPSSSAKMDPPSRTSGNVPPDPRIQQERPPSPTQSYLSIRTDRSMDQPVSFNEGFACEPRSFYGSCDFCTERKLRAVKSCLTCTASYCETHLRQHSLVSVRQRHTLVEATGNLEYRLCPQHHRALELFCNTDQMPICSLCLTLTHRGHDVVCSEPGTQNDSYTKTVNEWIVQHHLTQASAGGMDTQSLKFRVTCISDTKQRSFNVTGANHTNIQSLRPGKEYTFTVVTIGDKGTQSRSVSATVSTVIPAPVGLTIDSVTMTSFSLRWREPHGLDQTPSFLVSTCSPGTEPQFISTELHSTVLSNLQPGRQYTASVCTVLENGEQSEAVSKTLYTGSLRVEGVKSRSVWLCWDKPTDMERVSYTFSITYTCDGEEPRELTTESNSSTADLCDLKPGMEYSFSICTVLHNGIRSRVCSARAHTKPSPPGRLRVEEVRSRSARLCWDTPTDIEGVSYTFSIIYTCDGEKPRELTTGSNSNTADLCDLKPGMEYSFSICTVLHNGTRSRVCSARAHTKPSPPESLNICYVSDTSLCLSWDRQTYMEGVPHTFRVTWGGSTAQRKSITADENFTVLSHLRPVTEYSISVCTVLQSYSVESEPVHTTVCTKPSPPKRLRVEEVKSRSVTLCWDKPTNMEGVSYTFSIIHTLKKVNYLFVSSKSVCLSYYRNPYLEGVPHTFSVTWGESTGQRKSITADENLIVLSYLRPGTEYSISVWAVLQSYSLKSRPVHTTVCTRVPSPTHFPNVITYTCDGEEPRELTAESNINTADLCDLKPGMEYSFSICTVLHNDIRSRVCSTHAHTMREAGEVSVIDTPGLLDAGH</sequence>
<feature type="domain" description="B box-type" evidence="6">
    <location>
        <begin position="158"/>
        <end position="198"/>
    </location>
</feature>
<name>A0A8T2NII8_9TELE</name>
<dbReference type="PROSITE" id="PS50853">
    <property type="entry name" value="FN3"/>
    <property type="match status" value="5"/>
</dbReference>
<dbReference type="SUPFAM" id="SSF49265">
    <property type="entry name" value="Fibronectin type III"/>
    <property type="match status" value="4"/>
</dbReference>
<dbReference type="SMART" id="SM00060">
    <property type="entry name" value="FN3"/>
    <property type="match status" value="7"/>
</dbReference>
<evidence type="ECO:0000313" key="9">
    <source>
        <dbReference type="Proteomes" id="UP000824540"/>
    </source>
</evidence>
<dbReference type="GO" id="GO:0008270">
    <property type="term" value="F:zinc ion binding"/>
    <property type="evidence" value="ECO:0007669"/>
    <property type="project" value="UniProtKB-KW"/>
</dbReference>
<dbReference type="Gene3D" id="2.60.40.10">
    <property type="entry name" value="Immunoglobulins"/>
    <property type="match status" value="6"/>
</dbReference>
<dbReference type="CDD" id="cd19769">
    <property type="entry name" value="Bbox2_TRIM16-like"/>
    <property type="match status" value="1"/>
</dbReference>
<evidence type="ECO:0000259" key="7">
    <source>
        <dbReference type="PROSITE" id="PS50853"/>
    </source>
</evidence>
<keyword evidence="2 4" id="KW-0479">Metal-binding</keyword>
<keyword evidence="3" id="KW-0862">Zinc</keyword>
<dbReference type="InterPro" id="IPR013783">
    <property type="entry name" value="Ig-like_fold"/>
</dbReference>
<dbReference type="AlphaFoldDB" id="A0A8T2NII8"/>
<dbReference type="InterPro" id="IPR000315">
    <property type="entry name" value="Znf_B-box"/>
</dbReference>
<dbReference type="Pfam" id="PF00041">
    <property type="entry name" value="fn3"/>
    <property type="match status" value="5"/>
</dbReference>